<dbReference type="OrthoDB" id="386202at2759"/>
<reference evidence="2 3" key="1">
    <citation type="submission" date="2016-06" db="EMBL/GenBank/DDBJ databases">
        <authorList>
            <consortium name="Pathogen Informatics"/>
        </authorList>
    </citation>
    <scope>NUCLEOTIDE SEQUENCE [LARGE SCALE GENOMIC DNA]</scope>
</reference>
<feature type="transmembrane region" description="Helical" evidence="1">
    <location>
        <begin position="250"/>
        <end position="268"/>
    </location>
</feature>
<evidence type="ECO:0000313" key="2">
    <source>
        <dbReference type="EMBL" id="SBT73383.1"/>
    </source>
</evidence>
<dbReference type="VEuPathDB" id="PlasmoDB:POWCR01_000109400"/>
<keyword evidence="1" id="KW-0812">Transmembrane</keyword>
<evidence type="ECO:0000313" key="3">
    <source>
        <dbReference type="Proteomes" id="UP000243200"/>
    </source>
</evidence>
<gene>
    <name evidence="2" type="primary">PowCR01_000109400</name>
    <name evidence="2" type="ORF">POWCR01_000109400</name>
</gene>
<accession>A0A1C3KHZ7</accession>
<dbReference type="InterPro" id="IPR008780">
    <property type="entry name" value="Plasmodium_Vir"/>
</dbReference>
<dbReference type="AlphaFoldDB" id="A0A1C3KHZ7"/>
<sequence length="327" mass="38749">MADEKVSREERYVFFERIDTYMPQAESAEKKNVSKEKEDFCKSFLSDNFFKYISFPPKFCVQFKHLYDLLLNSTKSGKASGSLDKHDCAFINYWLNDKLRGINIDNSIYVNEFYKQIKAKNNEIFKDELLNKKLHNIEKHELENMRKLYDLYNIKDKISIAITEGAQPEESASCLSYAKECYKKYKEAVINCSEACSYFYDLLTDFKNKYKEELTPFADSPSSCNYKELFEFEDYRTLLREYESGPFKNIITLPVLIPMCGVFLMFLYSNMFTPFRQRVLEKIKKTRNMLFDAGERHNGSLLYTYDDDKNIFNEGEYNISYYTVRSS</sequence>
<evidence type="ECO:0008006" key="4">
    <source>
        <dbReference type="Google" id="ProtNLM"/>
    </source>
</evidence>
<proteinExistence type="predicted"/>
<keyword evidence="1" id="KW-0472">Membrane</keyword>
<dbReference type="VEuPathDB" id="PlasmoDB:PocGH01_00152900"/>
<keyword evidence="1" id="KW-1133">Transmembrane helix</keyword>
<evidence type="ECO:0000256" key="1">
    <source>
        <dbReference type="SAM" id="Phobius"/>
    </source>
</evidence>
<dbReference type="EMBL" id="FLRJ01000352">
    <property type="protein sequence ID" value="SBT73383.1"/>
    <property type="molecule type" value="Genomic_DNA"/>
</dbReference>
<protein>
    <recommendedName>
        <fullName evidence="4">PIR protein</fullName>
    </recommendedName>
</protein>
<name>A0A1C3KHZ7_PLAOA</name>
<organism evidence="2 3">
    <name type="scientific">Plasmodium ovale</name>
    <name type="common">malaria parasite P. ovale</name>
    <dbReference type="NCBI Taxonomy" id="36330"/>
    <lineage>
        <taxon>Eukaryota</taxon>
        <taxon>Sar</taxon>
        <taxon>Alveolata</taxon>
        <taxon>Apicomplexa</taxon>
        <taxon>Aconoidasida</taxon>
        <taxon>Haemosporida</taxon>
        <taxon>Plasmodiidae</taxon>
        <taxon>Plasmodium</taxon>
        <taxon>Plasmodium (Plasmodium)</taxon>
    </lineage>
</organism>
<dbReference type="Pfam" id="PF05795">
    <property type="entry name" value="Plasmodium_Vir"/>
    <property type="match status" value="1"/>
</dbReference>
<dbReference type="Proteomes" id="UP000243200">
    <property type="component" value="Unassembled WGS sequence"/>
</dbReference>